<evidence type="ECO:0000313" key="1">
    <source>
        <dbReference type="EMBL" id="AFZ28283.1"/>
    </source>
</evidence>
<dbReference type="HOGENOM" id="CLU_2044786_0_0_3"/>
<keyword evidence="1" id="KW-0614">Plasmid</keyword>
<accession>K9X717</accession>
<dbReference type="RefSeq" id="WP_015328330.1">
    <property type="nucleotide sequence ID" value="NC_020050.1"/>
</dbReference>
<dbReference type="OrthoDB" id="487989at2"/>
<sequence length="120" mass="14080">MRPRRNQTSCNSDIFLDYPATKTELADILGVHRNTVVNWCDLAFWRIGHFRNAYPKKSDGTTDRESPLSPYQSWVICKLGRAMLHTRNKERLKEAIKAKQNEFSRYAYENQRKNVFKLGA</sequence>
<gene>
    <name evidence="1" type="ORF">Cylst_6502</name>
</gene>
<dbReference type="EMBL" id="CP003643">
    <property type="protein sequence ID" value="AFZ28283.1"/>
    <property type="molecule type" value="Genomic_DNA"/>
</dbReference>
<name>K9X717_9NOST</name>
<proteinExistence type="predicted"/>
<dbReference type="AlphaFoldDB" id="K9X717"/>
<geneLocation type="plasmid" evidence="1 2">
    <name>pCYLST.01</name>
</geneLocation>
<dbReference type="KEGG" id="csg:Cylst_6502"/>
<organism evidence="1 2">
    <name type="scientific">Cylindrospermum stagnale PCC 7417</name>
    <dbReference type="NCBI Taxonomy" id="56107"/>
    <lineage>
        <taxon>Bacteria</taxon>
        <taxon>Bacillati</taxon>
        <taxon>Cyanobacteriota</taxon>
        <taxon>Cyanophyceae</taxon>
        <taxon>Nostocales</taxon>
        <taxon>Nostocaceae</taxon>
        <taxon>Cylindrospermum</taxon>
    </lineage>
</organism>
<evidence type="ECO:0000313" key="2">
    <source>
        <dbReference type="Proteomes" id="UP000010475"/>
    </source>
</evidence>
<reference evidence="1 2" key="1">
    <citation type="submission" date="2012-06" db="EMBL/GenBank/DDBJ databases">
        <title>Noncontiguous Finished plasmid 1 of genome of Cylindrospermum stagnale PCC 7417.</title>
        <authorList>
            <consortium name="US DOE Joint Genome Institute"/>
            <person name="Gugger M."/>
            <person name="Coursin T."/>
            <person name="Rippka R."/>
            <person name="Tandeau De Marsac N."/>
            <person name="Huntemann M."/>
            <person name="Wei C.-L."/>
            <person name="Han J."/>
            <person name="Detter J.C."/>
            <person name="Han C."/>
            <person name="Tapia R."/>
            <person name="Davenport K."/>
            <person name="Daligault H."/>
            <person name="Erkkila T."/>
            <person name="Gu W."/>
            <person name="Munk A.C.C."/>
            <person name="Teshima H."/>
            <person name="Xu Y."/>
            <person name="Chain P."/>
            <person name="Chen A."/>
            <person name="Krypides N."/>
            <person name="Mavromatis K."/>
            <person name="Markowitz V."/>
            <person name="Szeto E."/>
            <person name="Ivanova N."/>
            <person name="Mikhailova N."/>
            <person name="Ovchinnikova G."/>
            <person name="Pagani I."/>
            <person name="Pati A."/>
            <person name="Goodwin L."/>
            <person name="Peters L."/>
            <person name="Pitluck S."/>
            <person name="Woyke T."/>
            <person name="Kerfeld C."/>
        </authorList>
    </citation>
    <scope>NUCLEOTIDE SEQUENCE [LARGE SCALE GENOMIC DNA]</scope>
    <source>
        <strain evidence="1 2">PCC 7417</strain>
        <plasmid evidence="2">Plasmid pCYLST.01</plasmid>
    </source>
</reference>
<keyword evidence="2" id="KW-1185">Reference proteome</keyword>
<protein>
    <submittedName>
        <fullName evidence="1">Uncharacterized protein</fullName>
    </submittedName>
</protein>
<dbReference type="Proteomes" id="UP000010475">
    <property type="component" value="Plasmid pCYLST.01"/>
</dbReference>